<keyword evidence="2" id="KW-1185">Reference proteome</keyword>
<evidence type="ECO:0000313" key="1">
    <source>
        <dbReference type="EMBL" id="VDP16040.1"/>
    </source>
</evidence>
<dbReference type="Proteomes" id="UP000277204">
    <property type="component" value="Unassembled WGS sequence"/>
</dbReference>
<name>A0A183MEQ2_9TREM</name>
<accession>A0A183MEQ2</accession>
<dbReference type="AlphaFoldDB" id="A0A183MEQ2"/>
<proteinExistence type="predicted"/>
<dbReference type="EMBL" id="UZAI01016790">
    <property type="protein sequence ID" value="VDP16040.1"/>
    <property type="molecule type" value="Genomic_DNA"/>
</dbReference>
<evidence type="ECO:0000313" key="2">
    <source>
        <dbReference type="Proteomes" id="UP000277204"/>
    </source>
</evidence>
<protein>
    <submittedName>
        <fullName evidence="1">Uncharacterized protein</fullName>
    </submittedName>
</protein>
<organism evidence="1 2">
    <name type="scientific">Schistosoma margrebowiei</name>
    <dbReference type="NCBI Taxonomy" id="48269"/>
    <lineage>
        <taxon>Eukaryota</taxon>
        <taxon>Metazoa</taxon>
        <taxon>Spiralia</taxon>
        <taxon>Lophotrochozoa</taxon>
        <taxon>Platyhelminthes</taxon>
        <taxon>Trematoda</taxon>
        <taxon>Digenea</taxon>
        <taxon>Strigeidida</taxon>
        <taxon>Schistosomatoidea</taxon>
        <taxon>Schistosomatidae</taxon>
        <taxon>Schistosoma</taxon>
    </lineage>
</organism>
<sequence>MPTRNCVYKLGCVDCDAFCIGDSSGQILTAAKEHITYTKKPPNNPVELDRLHMKSAIAVYIIFNDHQVNIKNIKILQKCFSNYKERRVAEMFHIILNPTALNRKEDLTIHPIWTIYLAT</sequence>
<gene>
    <name evidence="1" type="ORF">SMRZ_LOCUS14527</name>
</gene>
<reference evidence="1 2" key="1">
    <citation type="submission" date="2018-11" db="EMBL/GenBank/DDBJ databases">
        <authorList>
            <consortium name="Pathogen Informatics"/>
        </authorList>
    </citation>
    <scope>NUCLEOTIDE SEQUENCE [LARGE SCALE GENOMIC DNA]</scope>
    <source>
        <strain evidence="1 2">Zambia</strain>
    </source>
</reference>